<dbReference type="Proteomes" id="UP000831701">
    <property type="component" value="Chromosome 10"/>
</dbReference>
<comment type="caution">
    <text evidence="1">The sequence shown here is derived from an EMBL/GenBank/DDBJ whole genome shotgun (WGS) entry which is preliminary data.</text>
</comment>
<gene>
    <name evidence="1" type="ORF">L3Q82_000584</name>
</gene>
<name>A0ACB8WGP9_9TELE</name>
<accession>A0ACB8WGP9</accession>
<organism evidence="1 2">
    <name type="scientific">Scortum barcoo</name>
    <name type="common">barcoo grunter</name>
    <dbReference type="NCBI Taxonomy" id="214431"/>
    <lineage>
        <taxon>Eukaryota</taxon>
        <taxon>Metazoa</taxon>
        <taxon>Chordata</taxon>
        <taxon>Craniata</taxon>
        <taxon>Vertebrata</taxon>
        <taxon>Euteleostomi</taxon>
        <taxon>Actinopterygii</taxon>
        <taxon>Neopterygii</taxon>
        <taxon>Teleostei</taxon>
        <taxon>Neoteleostei</taxon>
        <taxon>Acanthomorphata</taxon>
        <taxon>Eupercaria</taxon>
        <taxon>Centrarchiformes</taxon>
        <taxon>Terapontoidei</taxon>
        <taxon>Terapontidae</taxon>
        <taxon>Scortum</taxon>
    </lineage>
</organism>
<protein>
    <submittedName>
        <fullName evidence="1">Uncharacterized protein</fullName>
    </submittedName>
</protein>
<keyword evidence="2" id="KW-1185">Reference proteome</keyword>
<sequence>MMQSCLGVLFVQVVERQEKCGGHQLSFATVQFIGIGKQSRRSARLDGSGVAGVEAQRRRSLAEDVVNFLGRAAPDGPAAPLLRHLVILLIVTGRQLDPNTTHPATVMLEQSLKKFGVHRPADPAEPTHRGARERDAGNEPTLVDWESSDQKLAGRKLSVSVWQPSRQSGIMLPLYQTTAVDASHTSAPHMKGGKMEVVVVSWEKMREQSAVAFICLLSIEMADKQEAGDYSTARDDFFIS</sequence>
<proteinExistence type="predicted"/>
<evidence type="ECO:0000313" key="1">
    <source>
        <dbReference type="EMBL" id="KAI3366442.1"/>
    </source>
</evidence>
<reference evidence="1" key="1">
    <citation type="submission" date="2022-04" db="EMBL/GenBank/DDBJ databases">
        <title>Jade perch genome.</title>
        <authorList>
            <person name="Chao B."/>
        </authorList>
    </citation>
    <scope>NUCLEOTIDE SEQUENCE</scope>
    <source>
        <strain evidence="1">CB-2022</strain>
    </source>
</reference>
<dbReference type="EMBL" id="CM041540">
    <property type="protein sequence ID" value="KAI3366442.1"/>
    <property type="molecule type" value="Genomic_DNA"/>
</dbReference>
<evidence type="ECO:0000313" key="2">
    <source>
        <dbReference type="Proteomes" id="UP000831701"/>
    </source>
</evidence>